<keyword evidence="2" id="KW-1003">Cell membrane</keyword>
<dbReference type="InterPro" id="IPR036259">
    <property type="entry name" value="MFS_trans_sf"/>
</dbReference>
<feature type="non-terminal residue" evidence="8">
    <location>
        <position position="170"/>
    </location>
</feature>
<organism evidence="8 9">
    <name type="scientific">Duganella vulcania</name>
    <dbReference type="NCBI Taxonomy" id="2692166"/>
    <lineage>
        <taxon>Bacteria</taxon>
        <taxon>Pseudomonadati</taxon>
        <taxon>Pseudomonadota</taxon>
        <taxon>Betaproteobacteria</taxon>
        <taxon>Burkholderiales</taxon>
        <taxon>Oxalobacteraceae</taxon>
        <taxon>Telluria group</taxon>
        <taxon>Duganella</taxon>
    </lineage>
</organism>
<feature type="transmembrane region" description="Helical" evidence="6">
    <location>
        <begin position="53"/>
        <end position="71"/>
    </location>
</feature>
<dbReference type="InterPro" id="IPR020846">
    <property type="entry name" value="MFS_dom"/>
</dbReference>
<sequence>MSTSIAARPAQTAKISISLLALTLFMGTAAKIVLSPLQEVVRVDLGMSDNQIGLVQGLALAIPLALLSIPLGRLVDSANRARLLTGMALACAAGSALTAVAHDFATIFVARMLVGASVSGAVIAAVSLASDLTDAGNRGRTIMLLGLGQAFGAAATFAVVGQLLGWLPGV</sequence>
<feature type="transmembrane region" description="Helical" evidence="6">
    <location>
        <begin position="142"/>
        <end position="167"/>
    </location>
</feature>
<feature type="domain" description="Major facilitator superfamily (MFS) profile" evidence="7">
    <location>
        <begin position="16"/>
        <end position="170"/>
    </location>
</feature>
<keyword evidence="4 6" id="KW-1133">Transmembrane helix</keyword>
<dbReference type="PANTHER" id="PTHR43124:SF3">
    <property type="entry name" value="CHLORAMPHENICOL EFFLUX PUMP RV0191"/>
    <property type="match status" value="1"/>
</dbReference>
<name>A0A845GFU2_9BURK</name>
<dbReference type="PANTHER" id="PTHR43124">
    <property type="entry name" value="PURINE EFFLUX PUMP PBUE"/>
    <property type="match status" value="1"/>
</dbReference>
<evidence type="ECO:0000256" key="4">
    <source>
        <dbReference type="ARBA" id="ARBA00022989"/>
    </source>
</evidence>
<accession>A0A845GFU2</accession>
<dbReference type="Proteomes" id="UP000470302">
    <property type="component" value="Unassembled WGS sequence"/>
</dbReference>
<dbReference type="AlphaFoldDB" id="A0A845GFU2"/>
<evidence type="ECO:0000313" key="9">
    <source>
        <dbReference type="Proteomes" id="UP000470302"/>
    </source>
</evidence>
<feature type="transmembrane region" description="Helical" evidence="6">
    <location>
        <begin position="108"/>
        <end position="130"/>
    </location>
</feature>
<comment type="caution">
    <text evidence="8">The sequence shown here is derived from an EMBL/GenBank/DDBJ whole genome shotgun (WGS) entry which is preliminary data.</text>
</comment>
<reference evidence="8 9" key="1">
    <citation type="submission" date="2020-01" db="EMBL/GenBank/DDBJ databases">
        <title>Novel species isolated from a subtropical stream in China.</title>
        <authorList>
            <person name="Lu H."/>
        </authorList>
    </citation>
    <scope>NUCLEOTIDE SEQUENCE [LARGE SCALE GENOMIC DNA]</scope>
    <source>
        <strain evidence="8 9">FT82W</strain>
    </source>
</reference>
<dbReference type="RefSeq" id="WP_161100583.1">
    <property type="nucleotide sequence ID" value="NZ_WWCW01000415.1"/>
</dbReference>
<dbReference type="PROSITE" id="PS50850">
    <property type="entry name" value="MFS"/>
    <property type="match status" value="1"/>
</dbReference>
<dbReference type="Gene3D" id="1.20.1250.20">
    <property type="entry name" value="MFS general substrate transporter like domains"/>
    <property type="match status" value="1"/>
</dbReference>
<evidence type="ECO:0000256" key="6">
    <source>
        <dbReference type="SAM" id="Phobius"/>
    </source>
</evidence>
<evidence type="ECO:0000256" key="2">
    <source>
        <dbReference type="ARBA" id="ARBA00022475"/>
    </source>
</evidence>
<dbReference type="GO" id="GO:0022857">
    <property type="term" value="F:transmembrane transporter activity"/>
    <property type="evidence" value="ECO:0007669"/>
    <property type="project" value="InterPro"/>
</dbReference>
<dbReference type="InterPro" id="IPR050189">
    <property type="entry name" value="MFS_Efflux_Transporters"/>
</dbReference>
<keyword evidence="5 6" id="KW-0472">Membrane</keyword>
<evidence type="ECO:0000256" key="3">
    <source>
        <dbReference type="ARBA" id="ARBA00022692"/>
    </source>
</evidence>
<evidence type="ECO:0000256" key="1">
    <source>
        <dbReference type="ARBA" id="ARBA00004651"/>
    </source>
</evidence>
<dbReference type="InterPro" id="IPR011701">
    <property type="entry name" value="MFS"/>
</dbReference>
<dbReference type="GO" id="GO:0005886">
    <property type="term" value="C:plasma membrane"/>
    <property type="evidence" value="ECO:0007669"/>
    <property type="project" value="UniProtKB-SubCell"/>
</dbReference>
<gene>
    <name evidence="8" type="ORF">GTP91_33635</name>
</gene>
<evidence type="ECO:0000259" key="7">
    <source>
        <dbReference type="PROSITE" id="PS50850"/>
    </source>
</evidence>
<keyword evidence="3 6" id="KW-0812">Transmembrane</keyword>
<comment type="subcellular location">
    <subcellularLocation>
        <location evidence="1">Cell membrane</location>
        <topology evidence="1">Multi-pass membrane protein</topology>
    </subcellularLocation>
</comment>
<proteinExistence type="predicted"/>
<feature type="transmembrane region" description="Helical" evidence="6">
    <location>
        <begin position="83"/>
        <end position="102"/>
    </location>
</feature>
<dbReference type="SUPFAM" id="SSF103473">
    <property type="entry name" value="MFS general substrate transporter"/>
    <property type="match status" value="1"/>
</dbReference>
<dbReference type="Pfam" id="PF07690">
    <property type="entry name" value="MFS_1"/>
    <property type="match status" value="1"/>
</dbReference>
<protein>
    <submittedName>
        <fullName evidence="8">MFS transporter</fullName>
    </submittedName>
</protein>
<dbReference type="EMBL" id="WWCW01000415">
    <property type="protein sequence ID" value="MYM92096.1"/>
    <property type="molecule type" value="Genomic_DNA"/>
</dbReference>
<evidence type="ECO:0000256" key="5">
    <source>
        <dbReference type="ARBA" id="ARBA00023136"/>
    </source>
</evidence>
<evidence type="ECO:0000313" key="8">
    <source>
        <dbReference type="EMBL" id="MYM92096.1"/>
    </source>
</evidence>